<dbReference type="CDD" id="cd01746">
    <property type="entry name" value="GATase1_CTP_Synthase"/>
    <property type="match status" value="1"/>
</dbReference>
<evidence type="ECO:0000256" key="5">
    <source>
        <dbReference type="ARBA" id="ARBA00022723"/>
    </source>
</evidence>
<dbReference type="GO" id="GO:0019856">
    <property type="term" value="P:pyrimidine nucleobase biosynthetic process"/>
    <property type="evidence" value="ECO:0007669"/>
    <property type="project" value="TreeGrafter"/>
</dbReference>
<evidence type="ECO:0000256" key="11">
    <source>
        <dbReference type="ARBA" id="ARBA00047781"/>
    </source>
</evidence>
<evidence type="ECO:0000256" key="3">
    <source>
        <dbReference type="ARBA" id="ARBA00012291"/>
    </source>
</evidence>
<dbReference type="InterPro" id="IPR017926">
    <property type="entry name" value="GATASE"/>
</dbReference>
<keyword evidence="8" id="KW-0460">Magnesium</keyword>
<name>A0A8T4C9V5_9ARCH</name>
<proteinExistence type="inferred from homology"/>
<dbReference type="Gene3D" id="3.40.50.880">
    <property type="match status" value="1"/>
</dbReference>
<dbReference type="SUPFAM" id="SSF52317">
    <property type="entry name" value="Class I glutamine amidotransferase-like"/>
    <property type="match status" value="1"/>
</dbReference>
<feature type="domain" description="Glutamine amidotransferase" evidence="13">
    <location>
        <begin position="313"/>
        <end position="536"/>
    </location>
</feature>
<dbReference type="SUPFAM" id="SSF52540">
    <property type="entry name" value="P-loop containing nucleoside triphosphate hydrolases"/>
    <property type="match status" value="1"/>
</dbReference>
<dbReference type="GO" id="GO:0097268">
    <property type="term" value="C:cytoophidium"/>
    <property type="evidence" value="ECO:0007669"/>
    <property type="project" value="UniProtKB-ARBA"/>
</dbReference>
<dbReference type="Pfam" id="PF06418">
    <property type="entry name" value="CTP_synth_N"/>
    <property type="match status" value="1"/>
</dbReference>
<dbReference type="CDD" id="cd03113">
    <property type="entry name" value="CTPS_N"/>
    <property type="match status" value="1"/>
</dbReference>
<dbReference type="Gene3D" id="3.40.50.300">
    <property type="entry name" value="P-loop containing nucleotide triphosphate hydrolases"/>
    <property type="match status" value="1"/>
</dbReference>
<keyword evidence="6" id="KW-0547">Nucleotide-binding</keyword>
<evidence type="ECO:0000256" key="2">
    <source>
        <dbReference type="ARBA" id="ARBA00007533"/>
    </source>
</evidence>
<evidence type="ECO:0000256" key="8">
    <source>
        <dbReference type="ARBA" id="ARBA00022842"/>
    </source>
</evidence>
<evidence type="ECO:0000313" key="15">
    <source>
        <dbReference type="EMBL" id="MBM3281738.1"/>
    </source>
</evidence>
<keyword evidence="9" id="KW-0315">Glutamine amidotransferase</keyword>
<evidence type="ECO:0000256" key="1">
    <source>
        <dbReference type="ARBA" id="ARBA00005171"/>
    </source>
</evidence>
<comment type="similarity">
    <text evidence="2">Belongs to the CTP synthase family.</text>
</comment>
<gene>
    <name evidence="15" type="primary">pyrG</name>
    <name evidence="15" type="ORF">FJY86_00130</name>
</gene>
<dbReference type="PANTHER" id="PTHR11550">
    <property type="entry name" value="CTP SYNTHASE"/>
    <property type="match status" value="1"/>
</dbReference>
<dbReference type="Pfam" id="PF00117">
    <property type="entry name" value="GATase"/>
    <property type="match status" value="1"/>
</dbReference>
<keyword evidence="5" id="KW-0479">Metal-binding</keyword>
<sequence length="541" mass="60414">MNAPDSLSERKQTKFIIVTGGVVSGLGKGIAAASIGRLLVSAGLKVIPIKMDGYLNVDPGTMNPMEHGEVFVLDDGGEVDMDFGHYERFLNVVPKSHWNLTMGKIFDYVRQKERKGDYLGKTVQYIPHVTSAIKEKIMHVVSEERPDVVLIEVGGTIGDLENELYVEAVRQLKKDVGVNNIAYVHLTYVPIFAGTKEQKSKPTQQSVNILRQRGLQPDIIIGRCARKLDDSIKEKIALFADIEKESVITGLDVDNVYEIPLVFQEEGILKQLNEKLQLNAIPKMDEWKKLVSNMSRAPKTINIALCGKYTKLEDSYASVIEALHHAGAHVNVIPKIHWIETTRIEEGTLNVEDALRGMDGIIVPGGFGSRGAEGKISVIQHARTHHMPYLGLCYGMQLAVIEYARNRCGLSLANSTEINPRTTFPVIDLLPEQTTITQKGATMRLGGQDVEIKPQTNAEKLFGPVARLRFRHRYEVNPAFIEKLENMGLIFSGKAPQREIMQIMELPDHPFFMATQAHPELTSRLDKPCPFFHAFVRSCVK</sequence>
<dbReference type="InterPro" id="IPR027417">
    <property type="entry name" value="P-loop_NTPase"/>
</dbReference>
<feature type="domain" description="CTP synthase N-terminal" evidence="14">
    <location>
        <begin position="14"/>
        <end position="278"/>
    </location>
</feature>
<dbReference type="FunFam" id="3.40.50.300:FF:000009">
    <property type="entry name" value="CTP synthase"/>
    <property type="match status" value="1"/>
</dbReference>
<dbReference type="PANTHER" id="PTHR11550:SF0">
    <property type="entry name" value="CTP SYNTHASE-RELATED"/>
    <property type="match status" value="1"/>
</dbReference>
<keyword evidence="10" id="KW-0665">Pyrimidine biosynthesis</keyword>
<dbReference type="InterPro" id="IPR017456">
    <property type="entry name" value="CTP_synthase_N"/>
</dbReference>
<comment type="pathway">
    <text evidence="1">Pyrimidine metabolism; CTP biosynthesis via de novo pathway; CTP from UDP: step 2/2.</text>
</comment>
<dbReference type="GO" id="GO:0003883">
    <property type="term" value="F:CTP synthase activity"/>
    <property type="evidence" value="ECO:0007669"/>
    <property type="project" value="UniProtKB-EC"/>
</dbReference>
<dbReference type="InterPro" id="IPR029062">
    <property type="entry name" value="Class_I_gatase-like"/>
</dbReference>
<dbReference type="EC" id="6.3.4.2" evidence="3"/>
<reference evidence="15" key="1">
    <citation type="submission" date="2019-03" db="EMBL/GenBank/DDBJ databases">
        <title>Lake Tanganyika Metagenome-Assembled Genomes (MAGs).</title>
        <authorList>
            <person name="Tran P."/>
        </authorList>
    </citation>
    <scope>NUCLEOTIDE SEQUENCE</scope>
    <source>
        <strain evidence="15">M_DeepCast_50m_m2_156</strain>
    </source>
</reference>
<evidence type="ECO:0000256" key="4">
    <source>
        <dbReference type="ARBA" id="ARBA00022598"/>
    </source>
</evidence>
<evidence type="ECO:0000256" key="12">
    <source>
        <dbReference type="ARBA" id="ARBA00070745"/>
    </source>
</evidence>
<dbReference type="InterPro" id="IPR033828">
    <property type="entry name" value="GATase1_CTP_Synthase"/>
</dbReference>
<dbReference type="EMBL" id="VGJJ01000001">
    <property type="protein sequence ID" value="MBM3281738.1"/>
    <property type="molecule type" value="Genomic_DNA"/>
</dbReference>
<evidence type="ECO:0000256" key="9">
    <source>
        <dbReference type="ARBA" id="ARBA00022962"/>
    </source>
</evidence>
<keyword evidence="7" id="KW-0067">ATP-binding</keyword>
<dbReference type="NCBIfam" id="NF003792">
    <property type="entry name" value="PRK05380.1"/>
    <property type="match status" value="1"/>
</dbReference>
<evidence type="ECO:0000313" key="16">
    <source>
        <dbReference type="Proteomes" id="UP000774699"/>
    </source>
</evidence>
<dbReference type="Proteomes" id="UP000774699">
    <property type="component" value="Unassembled WGS sequence"/>
</dbReference>
<dbReference type="FunFam" id="3.40.50.880:FF:000002">
    <property type="entry name" value="CTP synthase"/>
    <property type="match status" value="1"/>
</dbReference>
<dbReference type="PROSITE" id="PS51273">
    <property type="entry name" value="GATASE_TYPE_1"/>
    <property type="match status" value="1"/>
</dbReference>
<evidence type="ECO:0000259" key="14">
    <source>
        <dbReference type="Pfam" id="PF06418"/>
    </source>
</evidence>
<dbReference type="NCBIfam" id="TIGR00337">
    <property type="entry name" value="PyrG"/>
    <property type="match status" value="1"/>
</dbReference>
<dbReference type="GO" id="GO:0042802">
    <property type="term" value="F:identical protein binding"/>
    <property type="evidence" value="ECO:0007669"/>
    <property type="project" value="TreeGrafter"/>
</dbReference>
<evidence type="ECO:0000256" key="7">
    <source>
        <dbReference type="ARBA" id="ARBA00022840"/>
    </source>
</evidence>
<evidence type="ECO:0000256" key="10">
    <source>
        <dbReference type="ARBA" id="ARBA00022975"/>
    </source>
</evidence>
<dbReference type="GO" id="GO:0046872">
    <property type="term" value="F:metal ion binding"/>
    <property type="evidence" value="ECO:0007669"/>
    <property type="project" value="UniProtKB-KW"/>
</dbReference>
<dbReference type="InterPro" id="IPR004468">
    <property type="entry name" value="CTP_synthase"/>
</dbReference>
<dbReference type="AlphaFoldDB" id="A0A8T4C9V5"/>
<accession>A0A8T4C9V5</accession>
<keyword evidence="4 15" id="KW-0436">Ligase</keyword>
<organism evidence="15 16">
    <name type="scientific">Candidatus Iainarchaeum sp</name>
    <dbReference type="NCBI Taxonomy" id="3101447"/>
    <lineage>
        <taxon>Archaea</taxon>
        <taxon>Candidatus Iainarchaeota</taxon>
        <taxon>Candidatus Iainarchaeia</taxon>
        <taxon>Candidatus Iainarchaeales</taxon>
        <taxon>Candidatus Iainarchaeaceae</taxon>
        <taxon>Candidatus Iainarchaeum</taxon>
    </lineage>
</organism>
<dbReference type="GO" id="GO:0006241">
    <property type="term" value="P:CTP biosynthetic process"/>
    <property type="evidence" value="ECO:0007669"/>
    <property type="project" value="InterPro"/>
</dbReference>
<evidence type="ECO:0000256" key="6">
    <source>
        <dbReference type="ARBA" id="ARBA00022741"/>
    </source>
</evidence>
<protein>
    <recommendedName>
        <fullName evidence="12">CTP synthase</fullName>
        <ecNumber evidence="3">6.3.4.2</ecNumber>
    </recommendedName>
</protein>
<comment type="caution">
    <text evidence="15">The sequence shown here is derived from an EMBL/GenBank/DDBJ whole genome shotgun (WGS) entry which is preliminary data.</text>
</comment>
<comment type="catalytic activity">
    <reaction evidence="11">
        <text>UTP + L-glutamine + ATP + H2O = CTP + L-glutamate + ADP + phosphate + 2 H(+)</text>
        <dbReference type="Rhea" id="RHEA:26426"/>
        <dbReference type="ChEBI" id="CHEBI:15377"/>
        <dbReference type="ChEBI" id="CHEBI:15378"/>
        <dbReference type="ChEBI" id="CHEBI:29985"/>
        <dbReference type="ChEBI" id="CHEBI:30616"/>
        <dbReference type="ChEBI" id="CHEBI:37563"/>
        <dbReference type="ChEBI" id="CHEBI:43474"/>
        <dbReference type="ChEBI" id="CHEBI:46398"/>
        <dbReference type="ChEBI" id="CHEBI:58359"/>
        <dbReference type="ChEBI" id="CHEBI:456216"/>
        <dbReference type="EC" id="6.3.4.2"/>
    </reaction>
</comment>
<evidence type="ECO:0000259" key="13">
    <source>
        <dbReference type="Pfam" id="PF00117"/>
    </source>
</evidence>
<dbReference type="GO" id="GO:0005524">
    <property type="term" value="F:ATP binding"/>
    <property type="evidence" value="ECO:0007669"/>
    <property type="project" value="UniProtKB-KW"/>
</dbReference>